<dbReference type="Pfam" id="PF01504">
    <property type="entry name" value="PIP5K"/>
    <property type="match status" value="2"/>
</dbReference>
<dbReference type="PROSITE" id="PS51455">
    <property type="entry name" value="PIPK"/>
    <property type="match status" value="1"/>
</dbReference>
<dbReference type="GO" id="GO:0046854">
    <property type="term" value="P:phosphatidylinositol phosphate biosynthetic process"/>
    <property type="evidence" value="ECO:0007669"/>
    <property type="project" value="TreeGrafter"/>
</dbReference>
<proteinExistence type="predicted"/>
<dbReference type="GO" id="GO:0000285">
    <property type="term" value="F:1-phosphatidylinositol-3-phosphate 5-kinase activity"/>
    <property type="evidence" value="ECO:0007669"/>
    <property type="project" value="InterPro"/>
</dbReference>
<sequence length="1308" mass="148337">MFQNAGVKEAVARPFKPLPPIVTKQKSAPALNHVEHLMSSIDRPLREHLSALVQMWLVHANLPSSLSDTLISTLLPLVRSWLDGEQDVTVVDTASSSSIFDSIFIQVLNIKSMNDSRFLPGVYHGDPMSSISDGLGGSQCEWLHHVVGGTIRIYGAPNGPSKDALIKIVVASVYTLWSLWLEAHVLHDSQIRVSGINRKAASSPTTPTSPLGEPPAARKGVLWWLLGSSKEATSPVKKAIRRASFMKKDSPTIWIPLDNNDQHRFAKLRQQLESARISSSPFCNYAIPQLISRLQDEEDGLATIRSVMHESINNKSTSTGGKGSIQRRSSLLSIISHHHHHHQDHQQQPSLRLPQSIAAYSPLRVPGRICDKKLGLDSLYLDTQSVDVYMKQQHSAFNYTCYPVGCPQHPCAGPLLVTVDFFSFGQRNPNFGDMPLGQAIQRWCEHANKSCKSLQQQQMEHLLQQPSNNQQQSPAATSDSTDSSSSSATTHSPSTPNLSLHGCDKSFKDHVMSFMHGPGKVQVYLSDEDDDTTAALSSDSSKTLAPYRGIDMWTLCSECNATTKRLSISTATYHYSLAKFMELMLYDKHFTLNVAGVTNTLCAHAQQSKTALVRCFKPHGSTISVRMTYEPVTVYELRPPRLQVMPDTTTPWRRGSGSRDDTARRRLALSQRTLDKWKAMIATEVDEFFDAVAAHIEVMERYIQAESKREQRDAGSTGRPLNEIRQQLKSRETELSQMRRLFLDVQRSALVHELNDTPMDQLNDFRRFFAVRSTSVLSQLSQWQEKWCHDLMDGCAWDPPDYIKSDRVHSFPGSSVLVREDEPSSLIAYTLSSNEYLDELQHQRSMDNNRGSIIAENAPSEPSDTSTSIPKPSKDPNVVDRYHSIITRKYVAPTTGASSETASFRSMVIETVKANAEELHYQQSKKMQGFKHKLSHAISNTNRKKDNDGQQVQQRIILGDPSSTHHPTTAGTNGDKITMEEIKKTISNHETKPLPKDPDEDESTRRISPHIKHKFTHNDVEFTCTTYYAQEFENLRRQSGIDQLLVQSLTRCTAWKASGGKSKSHFYKTQDDRFVIKEMVNTWNNIEKESILKFAPKYFDHMRRSEYTPSMLAKIFGFYTIRIRSVEDKRVLLNLDVLVMEHLFYGATPQITQRFDFKGLRDRHVEECLKQPHQPKSDTTLWDGDWIEGFRLTIPVHEHSKQLLKKALMNDTEFLASRNIMDYSLLLGIDETRKELTVGIVDFIGAYTWYKKMENKSKSTLHPYKEVTVVPPEQYRWRFCRIIEDYFITVPGKFDLIQPNQMFLAAWI</sequence>
<evidence type="ECO:0000256" key="4">
    <source>
        <dbReference type="SAM" id="MobiDB-lite"/>
    </source>
</evidence>
<evidence type="ECO:0000259" key="5">
    <source>
        <dbReference type="PROSITE" id="PS51455"/>
    </source>
</evidence>
<dbReference type="OrthoDB" id="158357at2759"/>
<dbReference type="PANTHER" id="PTHR45748:SF7">
    <property type="entry name" value="1-PHOSPHATIDYLINOSITOL 3-PHOSPHATE 5-KINASE-RELATED"/>
    <property type="match status" value="1"/>
</dbReference>
<dbReference type="InterPro" id="IPR044769">
    <property type="entry name" value="PIKfyve_PIPKc"/>
</dbReference>
<name>A0A077WA48_9FUNG</name>
<feature type="domain" description="PIPK" evidence="5">
    <location>
        <begin position="961"/>
        <end position="1287"/>
    </location>
</feature>
<reference evidence="6" key="1">
    <citation type="journal article" date="2014" name="Genome Announc.">
        <title>De novo whole-genome sequence and genome annotation of Lichtheimia ramosa.</title>
        <authorList>
            <person name="Linde J."/>
            <person name="Schwartze V."/>
            <person name="Binder U."/>
            <person name="Lass-Florl C."/>
            <person name="Voigt K."/>
            <person name="Horn F."/>
        </authorList>
    </citation>
    <scope>NUCLEOTIDE SEQUENCE</scope>
    <source>
        <strain evidence="6">JMRC FSU:6197</strain>
    </source>
</reference>
<gene>
    <name evidence="6" type="ORF">LRAMOSA00375</name>
</gene>
<feature type="region of interest" description="Disordered" evidence="4">
    <location>
        <begin position="464"/>
        <end position="499"/>
    </location>
</feature>
<evidence type="ECO:0000256" key="3">
    <source>
        <dbReference type="PROSITE-ProRule" id="PRU00781"/>
    </source>
</evidence>
<dbReference type="InterPro" id="IPR027484">
    <property type="entry name" value="PInositol-4-P-5-kinase_N"/>
</dbReference>
<dbReference type="CDD" id="cd17300">
    <property type="entry name" value="PIPKc_PIKfyve"/>
    <property type="match status" value="1"/>
</dbReference>
<dbReference type="GO" id="GO:0000329">
    <property type="term" value="C:fungal-type vacuole membrane"/>
    <property type="evidence" value="ECO:0007669"/>
    <property type="project" value="TreeGrafter"/>
</dbReference>
<evidence type="ECO:0000256" key="2">
    <source>
        <dbReference type="ARBA" id="ARBA00022840"/>
    </source>
</evidence>
<organism evidence="6">
    <name type="scientific">Lichtheimia ramosa</name>
    <dbReference type="NCBI Taxonomy" id="688394"/>
    <lineage>
        <taxon>Eukaryota</taxon>
        <taxon>Fungi</taxon>
        <taxon>Fungi incertae sedis</taxon>
        <taxon>Mucoromycota</taxon>
        <taxon>Mucoromycotina</taxon>
        <taxon>Mucoromycetes</taxon>
        <taxon>Mucorales</taxon>
        <taxon>Lichtheimiaceae</taxon>
        <taxon>Lichtheimia</taxon>
    </lineage>
</organism>
<keyword evidence="2 3" id="KW-0067">ATP-binding</keyword>
<keyword evidence="1 3" id="KW-0547">Nucleotide-binding</keyword>
<feature type="compositionally biased region" description="Low complexity" evidence="4">
    <location>
        <begin position="464"/>
        <end position="496"/>
    </location>
</feature>
<dbReference type="PANTHER" id="PTHR45748">
    <property type="entry name" value="1-PHOSPHATIDYLINOSITOL 3-PHOSPHATE 5-KINASE-RELATED"/>
    <property type="match status" value="1"/>
</dbReference>
<keyword evidence="3" id="KW-0808">Transferase</keyword>
<feature type="compositionally biased region" description="Polar residues" evidence="4">
    <location>
        <begin position="860"/>
        <end position="870"/>
    </location>
</feature>
<dbReference type="SUPFAM" id="SSF56104">
    <property type="entry name" value="SAICAR synthase-like"/>
    <property type="match status" value="1"/>
</dbReference>
<dbReference type="Gene3D" id="3.30.810.10">
    <property type="entry name" value="2-Layer Sandwich"/>
    <property type="match status" value="1"/>
</dbReference>
<accession>A0A077WA48</accession>
<dbReference type="Gene3D" id="3.30.800.10">
    <property type="entry name" value="Phosphatidylinositol Phosphate Kinase II Beta"/>
    <property type="match status" value="1"/>
</dbReference>
<dbReference type="InterPro" id="IPR002498">
    <property type="entry name" value="PInositol-4-P-4/5-kinase_core"/>
</dbReference>
<dbReference type="SMART" id="SM00330">
    <property type="entry name" value="PIPKc"/>
    <property type="match status" value="1"/>
</dbReference>
<dbReference type="InterPro" id="IPR027483">
    <property type="entry name" value="PInositol-4-P-4/5-kinase_C_sf"/>
</dbReference>
<feature type="region of interest" description="Disordered" evidence="4">
    <location>
        <begin position="853"/>
        <end position="878"/>
    </location>
</feature>
<dbReference type="GO" id="GO:0010008">
    <property type="term" value="C:endosome membrane"/>
    <property type="evidence" value="ECO:0007669"/>
    <property type="project" value="TreeGrafter"/>
</dbReference>
<protein>
    <recommendedName>
        <fullName evidence="5">PIPK domain-containing protein</fullName>
    </recommendedName>
</protein>
<evidence type="ECO:0000313" key="6">
    <source>
        <dbReference type="EMBL" id="CDS02973.1"/>
    </source>
</evidence>
<dbReference type="EMBL" id="LK023313">
    <property type="protein sequence ID" value="CDS02973.1"/>
    <property type="molecule type" value="Genomic_DNA"/>
</dbReference>
<keyword evidence="3" id="KW-0418">Kinase</keyword>
<evidence type="ECO:0000256" key="1">
    <source>
        <dbReference type="ARBA" id="ARBA00022741"/>
    </source>
</evidence>
<dbReference type="GO" id="GO:0005524">
    <property type="term" value="F:ATP binding"/>
    <property type="evidence" value="ECO:0007669"/>
    <property type="project" value="UniProtKB-UniRule"/>
</dbReference>